<keyword evidence="2" id="KW-0285">Flavoprotein</keyword>
<feature type="domain" description="Pyridine nucleotide-disulphide oxidoreductase dimerisation" evidence="6">
    <location>
        <begin position="352"/>
        <end position="461"/>
    </location>
</feature>
<feature type="disulfide bond" description="Redox-active" evidence="5">
    <location>
        <begin position="42"/>
        <end position="47"/>
    </location>
</feature>
<feature type="binding site" evidence="4">
    <location>
        <position position="51"/>
    </location>
    <ligand>
        <name>FAD</name>
        <dbReference type="ChEBI" id="CHEBI:57692"/>
    </ligand>
</feature>
<name>A0A7X5UPP8_9PSEU</name>
<organism evidence="8 9">
    <name type="scientific">Saccharomonospora amisosensis</name>
    <dbReference type="NCBI Taxonomy" id="1128677"/>
    <lineage>
        <taxon>Bacteria</taxon>
        <taxon>Bacillati</taxon>
        <taxon>Actinomycetota</taxon>
        <taxon>Actinomycetes</taxon>
        <taxon>Pseudonocardiales</taxon>
        <taxon>Pseudonocardiaceae</taxon>
        <taxon>Saccharomonospora</taxon>
    </lineage>
</organism>
<keyword evidence="4" id="KW-0547">Nucleotide-binding</keyword>
<keyword evidence="3 4" id="KW-0274">FAD</keyword>
<dbReference type="PANTHER" id="PTHR43014:SF2">
    <property type="entry name" value="MERCURIC REDUCTASE"/>
    <property type="match status" value="1"/>
</dbReference>
<evidence type="ECO:0000313" key="8">
    <source>
        <dbReference type="EMBL" id="NIJ11912.1"/>
    </source>
</evidence>
<gene>
    <name evidence="8" type="ORF">FHU38_002256</name>
</gene>
<dbReference type="InterPro" id="IPR016156">
    <property type="entry name" value="FAD/NAD-linked_Rdtase_dimer_sf"/>
</dbReference>
<dbReference type="InterPro" id="IPR001100">
    <property type="entry name" value="Pyr_nuc-diS_OxRdtase"/>
</dbReference>
<dbReference type="InterPro" id="IPR023753">
    <property type="entry name" value="FAD/NAD-binding_dom"/>
</dbReference>
<dbReference type="PRINTS" id="PR00368">
    <property type="entry name" value="FADPNR"/>
</dbReference>
<dbReference type="PANTHER" id="PTHR43014">
    <property type="entry name" value="MERCURIC REDUCTASE"/>
    <property type="match status" value="1"/>
</dbReference>
<evidence type="ECO:0000313" key="9">
    <source>
        <dbReference type="Proteomes" id="UP000545493"/>
    </source>
</evidence>
<feature type="binding site" evidence="4">
    <location>
        <position position="317"/>
    </location>
    <ligand>
        <name>FAD</name>
        <dbReference type="ChEBI" id="CHEBI:57692"/>
    </ligand>
</feature>
<feature type="binding site" evidence="4">
    <location>
        <position position="115"/>
    </location>
    <ligand>
        <name>FAD</name>
        <dbReference type="ChEBI" id="CHEBI:57692"/>
    </ligand>
</feature>
<feature type="binding site" evidence="4">
    <location>
        <position position="263"/>
    </location>
    <ligand>
        <name>NAD(+)</name>
        <dbReference type="ChEBI" id="CHEBI:57540"/>
    </ligand>
</feature>
<keyword evidence="8" id="KW-0670">Pyruvate</keyword>
<evidence type="ECO:0000259" key="6">
    <source>
        <dbReference type="Pfam" id="PF02852"/>
    </source>
</evidence>
<dbReference type="InterPro" id="IPR036188">
    <property type="entry name" value="FAD/NAD-bd_sf"/>
</dbReference>
<comment type="cofactor">
    <cofactor evidence="4">
        <name>FAD</name>
        <dbReference type="ChEBI" id="CHEBI:57692"/>
    </cofactor>
    <text evidence="4">Binds 1 FAD per subunit.</text>
</comment>
<comment type="similarity">
    <text evidence="1">Belongs to the class-I pyridine nucleotide-disulfide oxidoreductase family.</text>
</comment>
<keyword evidence="9" id="KW-1185">Reference proteome</keyword>
<evidence type="ECO:0000256" key="3">
    <source>
        <dbReference type="ARBA" id="ARBA00022827"/>
    </source>
</evidence>
<feature type="binding site" evidence="4">
    <location>
        <begin position="177"/>
        <end position="184"/>
    </location>
    <ligand>
        <name>NAD(+)</name>
        <dbReference type="ChEBI" id="CHEBI:57540"/>
    </ligand>
</feature>
<dbReference type="PIRSF" id="PIRSF000350">
    <property type="entry name" value="Mercury_reductase_MerA"/>
    <property type="match status" value="1"/>
</dbReference>
<dbReference type="SUPFAM" id="SSF55424">
    <property type="entry name" value="FAD/NAD-linked reductases, dimerisation (C-terminal) domain"/>
    <property type="match status" value="1"/>
</dbReference>
<dbReference type="Pfam" id="PF02852">
    <property type="entry name" value="Pyr_redox_dim"/>
    <property type="match status" value="1"/>
</dbReference>
<dbReference type="Pfam" id="PF07992">
    <property type="entry name" value="Pyr_redox_2"/>
    <property type="match status" value="1"/>
</dbReference>
<dbReference type="PRINTS" id="PR00411">
    <property type="entry name" value="PNDRDTASEI"/>
</dbReference>
<comment type="caution">
    <text evidence="8">The sequence shown here is derived from an EMBL/GenBank/DDBJ whole genome shotgun (WGS) entry which is preliminary data.</text>
</comment>
<evidence type="ECO:0000256" key="5">
    <source>
        <dbReference type="PIRSR" id="PIRSR000350-4"/>
    </source>
</evidence>
<dbReference type="Gene3D" id="3.50.50.60">
    <property type="entry name" value="FAD/NAD(P)-binding domain"/>
    <property type="match status" value="2"/>
</dbReference>
<evidence type="ECO:0000256" key="2">
    <source>
        <dbReference type="ARBA" id="ARBA00022630"/>
    </source>
</evidence>
<dbReference type="Gene3D" id="3.30.390.30">
    <property type="match status" value="1"/>
</dbReference>
<dbReference type="Proteomes" id="UP000545493">
    <property type="component" value="Unassembled WGS sequence"/>
</dbReference>
<reference evidence="8 9" key="1">
    <citation type="submission" date="2020-03" db="EMBL/GenBank/DDBJ databases">
        <title>Sequencing the genomes of 1000 actinobacteria strains.</title>
        <authorList>
            <person name="Klenk H.-P."/>
        </authorList>
    </citation>
    <scope>NUCLEOTIDE SEQUENCE [LARGE SCALE GENOMIC DNA]</scope>
    <source>
        <strain evidence="8 9">DSM 45685</strain>
    </source>
</reference>
<feature type="domain" description="FAD/NAD(P)-binding" evidence="7">
    <location>
        <begin position="6"/>
        <end position="332"/>
    </location>
</feature>
<dbReference type="SUPFAM" id="SSF51905">
    <property type="entry name" value="FAD/NAD(P)-binding domain"/>
    <property type="match status" value="1"/>
</dbReference>
<evidence type="ECO:0000259" key="7">
    <source>
        <dbReference type="Pfam" id="PF07992"/>
    </source>
</evidence>
<sequence length="466" mass="48642">MAETVDVVVVGMGPGGEELAGRLAESGLAVVGIDARLVGGECPYYGCVPSKMMIRAAGSLAEARRVPALAGRSEVMPDYTPVARRIREEATDTWDDKVAVDRFTSKGGRFVRGSGRLTGPRTVRVGEQEFTASRAIVLNTGTEPAIPPVPGLAGTPYWTNREAVATETVPSSLIVLGAGAIGLELAQAFARFGSAVSVVEVADRILPLEEPEASGVVAGVLTAEGLQLHTGAPAERVSHDGTGFTVSLADTQLRAERLLVATGRRTDLAGLGLAAIGLDTERKFLDPDDRMRIAVEDVARGASGEGGRQVGVYAIGDITGKGAFTHVSMYQAAIAARDILGEDGPPAEYHAVPRVTFTDPEVGAVGLTEIQARERGIDVRTAVAELPNSARGWIHKAGNEGLIKLVEDADRGVLVGATAVGPSGGEVLAGLAVAVHAEVPTGRLRQLIYAYPTFHRAIEDALGRLR</sequence>
<evidence type="ECO:0000256" key="1">
    <source>
        <dbReference type="ARBA" id="ARBA00007532"/>
    </source>
</evidence>
<keyword evidence="4" id="KW-0520">NAD</keyword>
<dbReference type="EMBL" id="JAAOYM010000001">
    <property type="protein sequence ID" value="NIJ11912.1"/>
    <property type="molecule type" value="Genomic_DNA"/>
</dbReference>
<evidence type="ECO:0000256" key="4">
    <source>
        <dbReference type="PIRSR" id="PIRSR000350-3"/>
    </source>
</evidence>
<dbReference type="GO" id="GO:0050660">
    <property type="term" value="F:flavin adenine dinucleotide binding"/>
    <property type="evidence" value="ECO:0007669"/>
    <property type="project" value="TreeGrafter"/>
</dbReference>
<proteinExistence type="inferred from homology"/>
<dbReference type="AlphaFoldDB" id="A0A7X5UPP8"/>
<feature type="binding site" evidence="4">
    <location>
        <position position="200"/>
    </location>
    <ligand>
        <name>NAD(+)</name>
        <dbReference type="ChEBI" id="CHEBI:57540"/>
    </ligand>
</feature>
<accession>A0A7X5UPP8</accession>
<dbReference type="InterPro" id="IPR004099">
    <property type="entry name" value="Pyr_nucl-diS_OxRdtase_dimer"/>
</dbReference>
<dbReference type="RefSeq" id="WP_167169900.1">
    <property type="nucleotide sequence ID" value="NZ_JAAOYM010000001.1"/>
</dbReference>
<dbReference type="GO" id="GO:0003955">
    <property type="term" value="F:NAD(P)H dehydrogenase (quinone) activity"/>
    <property type="evidence" value="ECO:0007669"/>
    <property type="project" value="TreeGrafter"/>
</dbReference>
<protein>
    <submittedName>
        <fullName evidence="8">Pyruvate/2-oxoglutarate dehydrogenase complex dihydrolipoamide dehydrogenase (E3) component</fullName>
    </submittedName>
</protein>